<comment type="caution">
    <text evidence="7">The sequence shown here is derived from an EMBL/GenBank/DDBJ whole genome shotgun (WGS) entry which is preliminary data.</text>
</comment>
<keyword evidence="5" id="KW-0862">Zinc</keyword>
<protein>
    <recommendedName>
        <fullName evidence="2">High-affinity zinc uptake system protein ZnuA</fullName>
    </recommendedName>
</protein>
<gene>
    <name evidence="7" type="ORF">DFQ59_101858</name>
</gene>
<evidence type="ECO:0000256" key="5">
    <source>
        <dbReference type="ARBA" id="ARBA00022906"/>
    </source>
</evidence>
<reference evidence="7 8" key="1">
    <citation type="submission" date="2018-07" db="EMBL/GenBank/DDBJ databases">
        <title>Genomic Encyclopedia of Type Strains, Phase IV (KMG-IV): sequencing the most valuable type-strain genomes for metagenomic binning, comparative biology and taxonomic classification.</title>
        <authorList>
            <person name="Goeker M."/>
        </authorList>
    </citation>
    <scope>NUCLEOTIDE SEQUENCE [LARGE SCALE GENOMIC DNA]</scope>
    <source>
        <strain evidence="7 8">DSM 26407</strain>
    </source>
</reference>
<dbReference type="GO" id="GO:0046872">
    <property type="term" value="F:metal ion binding"/>
    <property type="evidence" value="ECO:0007669"/>
    <property type="project" value="InterPro"/>
</dbReference>
<dbReference type="SUPFAM" id="SSF53807">
    <property type="entry name" value="Helical backbone' metal receptor"/>
    <property type="match status" value="1"/>
</dbReference>
<evidence type="ECO:0000256" key="3">
    <source>
        <dbReference type="ARBA" id="ARBA00022448"/>
    </source>
</evidence>
<dbReference type="AlphaFoldDB" id="A0A369CIN1"/>
<sequence>MIAHRIPGWLGALATLLSLTAWAAPAAAAPQVVVTVPPLYSLVESLMEGVGKPELLYDRPEDLESDLLGATQTLELVTADMVVWVGPELERSLATALADMPHVRANAVTVGHHLPLLHAVPGSRWMSVVDETGAAHDPQFWLDPRLAVMAVRHITPQLVKMDPDNCDTYLDNEIRLVGQLRKLEQDLQTRLAPLQGRAVALAPDAPRYLAWRFGLVDARLDSTAANADVAVLELDALGYGAVRDGGSYFTLMERNLNTLLATLEPEATPLVRTASRMKTAPAL</sequence>
<evidence type="ECO:0000256" key="1">
    <source>
        <dbReference type="ARBA" id="ARBA00011028"/>
    </source>
</evidence>
<dbReference type="EMBL" id="QPJY01000001">
    <property type="protein sequence ID" value="RCX33553.1"/>
    <property type="molecule type" value="Genomic_DNA"/>
</dbReference>
<name>A0A369CIN1_9GAMM</name>
<keyword evidence="4 6" id="KW-0732">Signal</keyword>
<dbReference type="Proteomes" id="UP000252707">
    <property type="component" value="Unassembled WGS sequence"/>
</dbReference>
<dbReference type="RefSeq" id="WP_114278378.1">
    <property type="nucleotide sequence ID" value="NZ_QPJY01000001.1"/>
</dbReference>
<dbReference type="PANTHER" id="PTHR42953:SF3">
    <property type="entry name" value="HIGH-AFFINITY ZINC UPTAKE SYSTEM PROTEIN ZNUA"/>
    <property type="match status" value="1"/>
</dbReference>
<feature type="chain" id="PRO_5016967968" description="High-affinity zinc uptake system protein ZnuA" evidence="6">
    <location>
        <begin position="24"/>
        <end position="283"/>
    </location>
</feature>
<dbReference type="InterPro" id="IPR006127">
    <property type="entry name" value="ZnuA-like"/>
</dbReference>
<dbReference type="InterPro" id="IPR050492">
    <property type="entry name" value="Bact_metal-bind_prot9"/>
</dbReference>
<evidence type="ECO:0000313" key="7">
    <source>
        <dbReference type="EMBL" id="RCX33553.1"/>
    </source>
</evidence>
<evidence type="ECO:0000256" key="2">
    <source>
        <dbReference type="ARBA" id="ARBA00015915"/>
    </source>
</evidence>
<comment type="similarity">
    <text evidence="1">Belongs to the bacterial solute-binding protein 9 family.</text>
</comment>
<keyword evidence="3" id="KW-0813">Transport</keyword>
<dbReference type="Gene3D" id="3.40.50.1980">
    <property type="entry name" value="Nitrogenase molybdenum iron protein domain"/>
    <property type="match status" value="1"/>
</dbReference>
<dbReference type="PANTHER" id="PTHR42953">
    <property type="entry name" value="HIGH-AFFINITY ZINC UPTAKE SYSTEM PROTEIN ZNUA-RELATED"/>
    <property type="match status" value="1"/>
</dbReference>
<keyword evidence="5" id="KW-0406">Ion transport</keyword>
<proteinExistence type="inferred from homology"/>
<dbReference type="Pfam" id="PF01297">
    <property type="entry name" value="ZnuA"/>
    <property type="match status" value="1"/>
</dbReference>
<organism evidence="7 8">
    <name type="scientific">Thioalbus denitrificans</name>
    <dbReference type="NCBI Taxonomy" id="547122"/>
    <lineage>
        <taxon>Bacteria</taxon>
        <taxon>Pseudomonadati</taxon>
        <taxon>Pseudomonadota</taxon>
        <taxon>Gammaproteobacteria</taxon>
        <taxon>Chromatiales</taxon>
        <taxon>Ectothiorhodospiraceae</taxon>
        <taxon>Thioalbus</taxon>
    </lineage>
</organism>
<evidence type="ECO:0000256" key="4">
    <source>
        <dbReference type="ARBA" id="ARBA00022729"/>
    </source>
</evidence>
<dbReference type="GO" id="GO:0006829">
    <property type="term" value="P:zinc ion transport"/>
    <property type="evidence" value="ECO:0007669"/>
    <property type="project" value="UniProtKB-KW"/>
</dbReference>
<keyword evidence="5" id="KW-0864">Zinc transport</keyword>
<evidence type="ECO:0000313" key="8">
    <source>
        <dbReference type="Proteomes" id="UP000252707"/>
    </source>
</evidence>
<accession>A0A369CIN1</accession>
<evidence type="ECO:0000256" key="6">
    <source>
        <dbReference type="SAM" id="SignalP"/>
    </source>
</evidence>
<feature type="signal peptide" evidence="6">
    <location>
        <begin position="1"/>
        <end position="23"/>
    </location>
</feature>
<dbReference type="OrthoDB" id="9793396at2"/>
<keyword evidence="8" id="KW-1185">Reference proteome</keyword>